<evidence type="ECO:0000313" key="3">
    <source>
        <dbReference type="Proteomes" id="UP000800039"/>
    </source>
</evidence>
<dbReference type="GO" id="GO:0004674">
    <property type="term" value="F:protein serine/threonine kinase activity"/>
    <property type="evidence" value="ECO:0007669"/>
    <property type="project" value="TreeGrafter"/>
</dbReference>
<sequence length="341" mass="38627">MKVTPPGVREPEFHLAMANLTHSHLLKCLASFTFSSKYHMIYEKADDDLEKFMKARNNPTDIPSFSAPDLARQLYGLAGALSLIHNQEMAVSGPNPNLLSIPQQPSSRTGYIHDIKPDNILVFIYDQNGKKQYWLRLSDFSCANVRDLVKSVSGQKRDSWRTDNKKSTPNYRAPEYLQDEKISRPYDLWSLGCVYLELLVWFMEGYEALVQFRSARLCQVKPGGIYDEGFCYIEESRNAKVQIREVVIQKLRDMSACCTGDLKDIADVLPRLLEIDSKKRVTAGELVEQLSHLDTGESPPFDYQQPNSLMVPSMSTAQVPAYESDSECSSFEMVKITGATQ</sequence>
<dbReference type="EMBL" id="ML976614">
    <property type="protein sequence ID" value="KAF1849885.1"/>
    <property type="molecule type" value="Genomic_DNA"/>
</dbReference>
<reference evidence="2" key="1">
    <citation type="submission" date="2020-01" db="EMBL/GenBank/DDBJ databases">
        <authorList>
            <consortium name="DOE Joint Genome Institute"/>
            <person name="Haridas S."/>
            <person name="Albert R."/>
            <person name="Binder M."/>
            <person name="Bloem J."/>
            <person name="Labutti K."/>
            <person name="Salamov A."/>
            <person name="Andreopoulos B."/>
            <person name="Baker S.E."/>
            <person name="Barry K."/>
            <person name="Bills G."/>
            <person name="Bluhm B.H."/>
            <person name="Cannon C."/>
            <person name="Castanera R."/>
            <person name="Culley D.E."/>
            <person name="Daum C."/>
            <person name="Ezra D."/>
            <person name="Gonzalez J.B."/>
            <person name="Henrissat B."/>
            <person name="Kuo A."/>
            <person name="Liang C."/>
            <person name="Lipzen A."/>
            <person name="Lutzoni F."/>
            <person name="Magnuson J."/>
            <person name="Mondo S."/>
            <person name="Nolan M."/>
            <person name="Ohm R."/>
            <person name="Pangilinan J."/>
            <person name="Park H.-J."/>
            <person name="Ramirez L."/>
            <person name="Alfaro M."/>
            <person name="Sun H."/>
            <person name="Tritt A."/>
            <person name="Yoshinaga Y."/>
            <person name="Zwiers L.-H."/>
            <person name="Turgeon B.G."/>
            <person name="Goodwin S.B."/>
            <person name="Spatafora J.W."/>
            <person name="Crous P.W."/>
            <person name="Grigoriev I.V."/>
        </authorList>
    </citation>
    <scope>NUCLEOTIDE SEQUENCE</scope>
    <source>
        <strain evidence="2">CBS 394.84</strain>
    </source>
</reference>
<protein>
    <submittedName>
        <fullName evidence="2">Kinase-like protein</fullName>
    </submittedName>
</protein>
<feature type="domain" description="Protein kinase" evidence="1">
    <location>
        <begin position="1"/>
        <end position="293"/>
    </location>
</feature>
<dbReference type="InterPro" id="IPR000719">
    <property type="entry name" value="Prot_kinase_dom"/>
</dbReference>
<evidence type="ECO:0000259" key="1">
    <source>
        <dbReference type="PROSITE" id="PS50011"/>
    </source>
</evidence>
<name>A0A9P4GQJ9_9PLEO</name>
<dbReference type="AlphaFoldDB" id="A0A9P4GQJ9"/>
<dbReference type="Proteomes" id="UP000800039">
    <property type="component" value="Unassembled WGS sequence"/>
</dbReference>
<dbReference type="SUPFAM" id="SSF56112">
    <property type="entry name" value="Protein kinase-like (PK-like)"/>
    <property type="match status" value="1"/>
</dbReference>
<dbReference type="GeneID" id="63848722"/>
<dbReference type="RefSeq" id="XP_040792448.1">
    <property type="nucleotide sequence ID" value="XM_040931470.1"/>
</dbReference>
<proteinExistence type="predicted"/>
<evidence type="ECO:0000313" key="2">
    <source>
        <dbReference type="EMBL" id="KAF1849885.1"/>
    </source>
</evidence>
<keyword evidence="3" id="KW-1185">Reference proteome</keyword>
<accession>A0A9P4GQJ9</accession>
<gene>
    <name evidence="2" type="ORF">K460DRAFT_350021</name>
</gene>
<dbReference type="Pfam" id="PF00069">
    <property type="entry name" value="Pkinase"/>
    <property type="match status" value="1"/>
</dbReference>
<dbReference type="SMART" id="SM00220">
    <property type="entry name" value="S_TKc"/>
    <property type="match status" value="1"/>
</dbReference>
<dbReference type="GO" id="GO:0005524">
    <property type="term" value="F:ATP binding"/>
    <property type="evidence" value="ECO:0007669"/>
    <property type="project" value="InterPro"/>
</dbReference>
<dbReference type="OrthoDB" id="248923at2759"/>
<dbReference type="PANTHER" id="PTHR24359:SF37">
    <property type="entry name" value="PROTEIN KINASE DOMAIN-CONTAINING PROTEIN"/>
    <property type="match status" value="1"/>
</dbReference>
<keyword evidence="2" id="KW-0418">Kinase</keyword>
<organism evidence="2 3">
    <name type="scientific">Cucurbitaria berberidis CBS 394.84</name>
    <dbReference type="NCBI Taxonomy" id="1168544"/>
    <lineage>
        <taxon>Eukaryota</taxon>
        <taxon>Fungi</taxon>
        <taxon>Dikarya</taxon>
        <taxon>Ascomycota</taxon>
        <taxon>Pezizomycotina</taxon>
        <taxon>Dothideomycetes</taxon>
        <taxon>Pleosporomycetidae</taxon>
        <taxon>Pleosporales</taxon>
        <taxon>Pleosporineae</taxon>
        <taxon>Cucurbitariaceae</taxon>
        <taxon>Cucurbitaria</taxon>
    </lineage>
</organism>
<dbReference type="Gene3D" id="1.10.510.10">
    <property type="entry name" value="Transferase(Phosphotransferase) domain 1"/>
    <property type="match status" value="1"/>
</dbReference>
<dbReference type="PROSITE" id="PS50011">
    <property type="entry name" value="PROTEIN_KINASE_DOM"/>
    <property type="match status" value="1"/>
</dbReference>
<keyword evidence="2" id="KW-0808">Transferase</keyword>
<comment type="caution">
    <text evidence="2">The sequence shown here is derived from an EMBL/GenBank/DDBJ whole genome shotgun (WGS) entry which is preliminary data.</text>
</comment>
<dbReference type="InterPro" id="IPR011009">
    <property type="entry name" value="Kinase-like_dom_sf"/>
</dbReference>
<dbReference type="PANTHER" id="PTHR24359">
    <property type="entry name" value="SERINE/THREONINE-PROTEIN KINASE SBK1"/>
    <property type="match status" value="1"/>
</dbReference>